<evidence type="ECO:0000256" key="6">
    <source>
        <dbReference type="ARBA" id="ARBA00022737"/>
    </source>
</evidence>
<feature type="chain" id="PRO_5029599249" evidence="11">
    <location>
        <begin position="29"/>
        <end position="978"/>
    </location>
</feature>
<protein>
    <submittedName>
        <fullName evidence="13">Leucine-rich repeat receptor-like protein kinase tdr</fullName>
    </submittedName>
</protein>
<keyword evidence="3" id="KW-0433">Leucine-rich repeat</keyword>
<keyword evidence="13" id="KW-0675">Receptor</keyword>
<gene>
    <name evidence="13" type="ORF">FRX31_024905</name>
</gene>
<dbReference type="InterPro" id="IPR032675">
    <property type="entry name" value="LRR_dom_sf"/>
</dbReference>
<dbReference type="GO" id="GO:0009791">
    <property type="term" value="P:post-embryonic development"/>
    <property type="evidence" value="ECO:0007669"/>
    <property type="project" value="UniProtKB-ARBA"/>
</dbReference>
<dbReference type="PANTHER" id="PTHR27008">
    <property type="entry name" value="OS04G0122200 PROTEIN"/>
    <property type="match status" value="1"/>
</dbReference>
<dbReference type="Gene3D" id="1.10.510.10">
    <property type="entry name" value="Transferase(Phosphotransferase) domain 1"/>
    <property type="match status" value="1"/>
</dbReference>
<dbReference type="SMART" id="SM00220">
    <property type="entry name" value="S_TKc"/>
    <property type="match status" value="1"/>
</dbReference>
<evidence type="ECO:0000256" key="9">
    <source>
        <dbReference type="ARBA" id="ARBA00023180"/>
    </source>
</evidence>
<evidence type="ECO:0000256" key="3">
    <source>
        <dbReference type="ARBA" id="ARBA00022614"/>
    </source>
</evidence>
<feature type="signal peptide" evidence="11">
    <location>
        <begin position="1"/>
        <end position="28"/>
    </location>
</feature>
<accession>A0A7J6VK71</accession>
<dbReference type="GO" id="GO:0004672">
    <property type="term" value="F:protein kinase activity"/>
    <property type="evidence" value="ECO:0007669"/>
    <property type="project" value="InterPro"/>
</dbReference>
<dbReference type="InterPro" id="IPR001611">
    <property type="entry name" value="Leu-rich_rpt"/>
</dbReference>
<evidence type="ECO:0000259" key="12">
    <source>
        <dbReference type="PROSITE" id="PS50011"/>
    </source>
</evidence>
<keyword evidence="4 10" id="KW-0812">Transmembrane</keyword>
<feature type="transmembrane region" description="Helical" evidence="10">
    <location>
        <begin position="653"/>
        <end position="676"/>
    </location>
</feature>
<dbReference type="InterPro" id="IPR011009">
    <property type="entry name" value="Kinase-like_dom_sf"/>
</dbReference>
<evidence type="ECO:0000256" key="2">
    <source>
        <dbReference type="ARBA" id="ARBA00008684"/>
    </source>
</evidence>
<dbReference type="InterPro" id="IPR008271">
    <property type="entry name" value="Ser/Thr_kinase_AS"/>
</dbReference>
<organism evidence="13 14">
    <name type="scientific">Thalictrum thalictroides</name>
    <name type="common">Rue-anemone</name>
    <name type="synonym">Anemone thalictroides</name>
    <dbReference type="NCBI Taxonomy" id="46969"/>
    <lineage>
        <taxon>Eukaryota</taxon>
        <taxon>Viridiplantae</taxon>
        <taxon>Streptophyta</taxon>
        <taxon>Embryophyta</taxon>
        <taxon>Tracheophyta</taxon>
        <taxon>Spermatophyta</taxon>
        <taxon>Magnoliopsida</taxon>
        <taxon>Ranunculales</taxon>
        <taxon>Ranunculaceae</taxon>
        <taxon>Thalictroideae</taxon>
        <taxon>Thalictrum</taxon>
    </lineage>
</organism>
<evidence type="ECO:0000256" key="1">
    <source>
        <dbReference type="ARBA" id="ARBA00004167"/>
    </source>
</evidence>
<dbReference type="FunFam" id="1.10.510.10:FF:001306">
    <property type="entry name" value="Leucine-rich repeat receptor-like protein kinase TDR"/>
    <property type="match status" value="1"/>
</dbReference>
<dbReference type="OrthoDB" id="676979at2759"/>
<dbReference type="FunFam" id="3.80.10.10:FF:000896">
    <property type="entry name" value="Leucine-rich repeat receptor-like protein kinase"/>
    <property type="match status" value="1"/>
</dbReference>
<comment type="caution">
    <text evidence="13">The sequence shown here is derived from an EMBL/GenBank/DDBJ whole genome shotgun (WGS) entry which is preliminary data.</text>
</comment>
<evidence type="ECO:0000256" key="10">
    <source>
        <dbReference type="SAM" id="Phobius"/>
    </source>
</evidence>
<dbReference type="Pfam" id="PF07714">
    <property type="entry name" value="PK_Tyr_Ser-Thr"/>
    <property type="match status" value="1"/>
</dbReference>
<dbReference type="GO" id="GO:0016020">
    <property type="term" value="C:membrane"/>
    <property type="evidence" value="ECO:0007669"/>
    <property type="project" value="UniProtKB-SubCell"/>
</dbReference>
<dbReference type="PROSITE" id="PS00108">
    <property type="entry name" value="PROTEIN_KINASE_ST"/>
    <property type="match status" value="1"/>
</dbReference>
<dbReference type="PANTHER" id="PTHR27008:SF42">
    <property type="entry name" value="LEUCINE-RICH REPEAT PROTEIN KINASE FAMILY PROTEIN"/>
    <property type="match status" value="1"/>
</dbReference>
<evidence type="ECO:0000313" key="13">
    <source>
        <dbReference type="EMBL" id="KAF5185509.1"/>
    </source>
</evidence>
<sequence length="978" mass="107633">MMHIAMDQMFMASFLVVVVMVFVANVSAADVFSDALLGLKSEIIDSSNSLYGWATQPEQNSSGNIISACSWSGITCTKNSNMIIGLDISNKNLFGTISGKHIMLLKDLVNLNLSQNSFSGSFPVEVFSLVNLTSLDISRNNFSSQFPIGISSVNNLIVLDAFSNSFSGSLPEDIAKLENLKVLNLAGSYFEGPIPSAYGSLKSLEFLHLAGNSLDGEIPSELGMLQRLSHMEIGYNYYHGDIPWQLGNMSELQYLDIAGAKLSGSLPDHFCNLNKLESLFLFRNQLNGTIPWCFGNINSLISLDLSDNYISGFVPDSFANLTNIRLLSLMYNDLTGSVPQGIAHLPFLETLLIWNNYFTGQLPRNLGNNSKLQHVDVSTNSFTGSIPPDICAGGMLSKLILFTNNFTGGLSPALVNCSSLVRLRLEDNSFSGEISLKFSLLQDIAYVDLSQNSFSEGIPVDIPQASKLQYFNISYNPYLRGIIPRNLWSLPQLENFSASSCGISGTLPPLSFCRFVTVIEINMNNISGTVPKSVSNCKALERMSLANNQLTGDIPIEFASIPSLRILDLSHNEFKGELPVEFGNSSSLVLLNVSFNDLSGDIPSDKKFRLMGASAFVGNSQLCGEPLQSCSDLKGNQNVAALKSERKSSKKPMWVVLLCGGMALFILVSVIGIFYLQRERMVRWKMVPYTGLPQLKPDDILKSFSNTSTIETPLSSSTSVCKAVLPTGITVSVKKIEWDVKRRTRMEELITQIGNVRHKNLIRLLGLCCNRHVAYLLYDCLPNGNLEEKMKRRGDTTLSTWAAKYKVVISIARGLCHLHHDCYPAIPHGDLKTSNVVFDENMEPHLAEFGLRTLIQMNGDLLPGRISRTGSVSGTDDIDAIMEEELSKDIYSFGELLMEILTNGRITTPGKSMQRKPRETILNEIYDENKASSSGSDKEEIKLVLEVALLCTRCRPSGRPSMNDALKLLSGLKPQKHS</sequence>
<keyword evidence="5 11" id="KW-0732">Signal</keyword>
<comment type="similarity">
    <text evidence="2">Belongs to the protein kinase superfamily. Ser/Thr protein kinase family.</text>
</comment>
<keyword evidence="9" id="KW-0325">Glycoprotein</keyword>
<keyword evidence="7 10" id="KW-1133">Transmembrane helix</keyword>
<dbReference type="InterPro" id="IPR001245">
    <property type="entry name" value="Ser-Thr/Tyr_kinase_cat_dom"/>
</dbReference>
<keyword evidence="13" id="KW-0808">Transferase</keyword>
<dbReference type="Pfam" id="PF13855">
    <property type="entry name" value="LRR_8"/>
    <property type="match status" value="2"/>
</dbReference>
<name>A0A7J6VK71_THATH</name>
<keyword evidence="6" id="KW-0677">Repeat</keyword>
<evidence type="ECO:0000256" key="11">
    <source>
        <dbReference type="SAM" id="SignalP"/>
    </source>
</evidence>
<keyword evidence="8 10" id="KW-0472">Membrane</keyword>
<feature type="domain" description="Protein kinase" evidence="12">
    <location>
        <begin position="704"/>
        <end position="978"/>
    </location>
</feature>
<dbReference type="FunFam" id="3.80.10.10:FF:000275">
    <property type="entry name" value="Leucine-rich repeat receptor-like protein kinase"/>
    <property type="match status" value="1"/>
</dbReference>
<evidence type="ECO:0000313" key="14">
    <source>
        <dbReference type="Proteomes" id="UP000554482"/>
    </source>
</evidence>
<keyword evidence="14" id="KW-1185">Reference proteome</keyword>
<keyword evidence="13" id="KW-0418">Kinase</keyword>
<dbReference type="Proteomes" id="UP000554482">
    <property type="component" value="Unassembled WGS sequence"/>
</dbReference>
<dbReference type="SUPFAM" id="SSF52058">
    <property type="entry name" value="L domain-like"/>
    <property type="match status" value="1"/>
</dbReference>
<dbReference type="FunFam" id="3.80.10.10:FF:000233">
    <property type="entry name" value="Leucine-rich repeat receptor-like protein kinase TDR"/>
    <property type="match status" value="1"/>
</dbReference>
<comment type="subcellular location">
    <subcellularLocation>
        <location evidence="1">Membrane</location>
        <topology evidence="1">Single-pass membrane protein</topology>
    </subcellularLocation>
</comment>
<dbReference type="SUPFAM" id="SSF56112">
    <property type="entry name" value="Protein kinase-like (PK-like)"/>
    <property type="match status" value="1"/>
</dbReference>
<dbReference type="Pfam" id="PF00560">
    <property type="entry name" value="LRR_1"/>
    <property type="match status" value="4"/>
</dbReference>
<dbReference type="EMBL" id="JABWDY010030617">
    <property type="protein sequence ID" value="KAF5185509.1"/>
    <property type="molecule type" value="Genomic_DNA"/>
</dbReference>
<proteinExistence type="inferred from homology"/>
<dbReference type="InterPro" id="IPR003591">
    <property type="entry name" value="Leu-rich_rpt_typical-subtyp"/>
</dbReference>
<dbReference type="Gene3D" id="3.80.10.10">
    <property type="entry name" value="Ribonuclease Inhibitor"/>
    <property type="match status" value="4"/>
</dbReference>
<evidence type="ECO:0000256" key="8">
    <source>
        <dbReference type="ARBA" id="ARBA00023136"/>
    </source>
</evidence>
<evidence type="ECO:0000256" key="4">
    <source>
        <dbReference type="ARBA" id="ARBA00022692"/>
    </source>
</evidence>
<evidence type="ECO:0000256" key="5">
    <source>
        <dbReference type="ARBA" id="ARBA00022729"/>
    </source>
</evidence>
<dbReference type="InterPro" id="IPR013210">
    <property type="entry name" value="LRR_N_plant-typ"/>
</dbReference>
<dbReference type="AlphaFoldDB" id="A0A7J6VK71"/>
<dbReference type="PROSITE" id="PS50011">
    <property type="entry name" value="PROTEIN_KINASE_DOM"/>
    <property type="match status" value="1"/>
</dbReference>
<dbReference type="Gene3D" id="3.30.200.20">
    <property type="entry name" value="Phosphorylase Kinase, domain 1"/>
    <property type="match status" value="1"/>
</dbReference>
<dbReference type="SUPFAM" id="SSF52047">
    <property type="entry name" value="RNI-like"/>
    <property type="match status" value="1"/>
</dbReference>
<reference evidence="13 14" key="1">
    <citation type="submission" date="2020-06" db="EMBL/GenBank/DDBJ databases">
        <title>Transcriptomic and genomic resources for Thalictrum thalictroides and T. hernandezii: Facilitating candidate gene discovery in an emerging model plant lineage.</title>
        <authorList>
            <person name="Arias T."/>
            <person name="Riano-Pachon D.M."/>
            <person name="Di Stilio V.S."/>
        </authorList>
    </citation>
    <scope>NUCLEOTIDE SEQUENCE [LARGE SCALE GENOMIC DNA]</scope>
    <source>
        <strain evidence="14">cv. WT478/WT964</strain>
        <tissue evidence="13">Leaves</tissue>
    </source>
</reference>
<dbReference type="InterPro" id="IPR000719">
    <property type="entry name" value="Prot_kinase_dom"/>
</dbReference>
<dbReference type="Pfam" id="PF08263">
    <property type="entry name" value="LRRNT_2"/>
    <property type="match status" value="1"/>
</dbReference>
<dbReference type="GO" id="GO:0005524">
    <property type="term" value="F:ATP binding"/>
    <property type="evidence" value="ECO:0007669"/>
    <property type="project" value="InterPro"/>
</dbReference>
<dbReference type="SMART" id="SM00369">
    <property type="entry name" value="LRR_TYP"/>
    <property type="match status" value="6"/>
</dbReference>
<evidence type="ECO:0000256" key="7">
    <source>
        <dbReference type="ARBA" id="ARBA00022989"/>
    </source>
</evidence>
<dbReference type="InterPro" id="IPR051809">
    <property type="entry name" value="Plant_receptor-like_S/T_kinase"/>
</dbReference>